<accession>A0ABR0N959</accession>
<gene>
    <name evidence="1" type="ORF">PVK06_041770</name>
</gene>
<dbReference type="Proteomes" id="UP001358586">
    <property type="component" value="Chromosome 11"/>
</dbReference>
<reference evidence="1 2" key="1">
    <citation type="submission" date="2023-03" db="EMBL/GenBank/DDBJ databases">
        <title>WGS of Gossypium arboreum.</title>
        <authorList>
            <person name="Yu D."/>
        </authorList>
    </citation>
    <scope>NUCLEOTIDE SEQUENCE [LARGE SCALE GENOMIC DNA]</scope>
    <source>
        <tissue evidence="1">Leaf</tissue>
    </source>
</reference>
<name>A0ABR0N959_GOSAR</name>
<protein>
    <submittedName>
        <fullName evidence="1">Uncharacterized protein</fullName>
    </submittedName>
</protein>
<proteinExistence type="predicted"/>
<dbReference type="EMBL" id="JARKNE010000011">
    <property type="protein sequence ID" value="KAK5787118.1"/>
    <property type="molecule type" value="Genomic_DNA"/>
</dbReference>
<sequence>MGDAVEQSSSLMVSDIISNSRGWDLQPIETLLSGFLFPSFLTMVKAISLFDNDVVLLASVGCCFQHGFMEPLEVPAWKDVQGRIHHPYQRAVLCLEFYPRYCSGTPHVGFPRPPWAKVGSRATPIGSLLYSEYGLGLAHNNRCGVYRWPSEGR</sequence>
<keyword evidence="2" id="KW-1185">Reference proteome</keyword>
<evidence type="ECO:0000313" key="2">
    <source>
        <dbReference type="Proteomes" id="UP001358586"/>
    </source>
</evidence>
<comment type="caution">
    <text evidence="1">The sequence shown here is derived from an EMBL/GenBank/DDBJ whole genome shotgun (WGS) entry which is preliminary data.</text>
</comment>
<organism evidence="1 2">
    <name type="scientific">Gossypium arboreum</name>
    <name type="common">Tree cotton</name>
    <name type="synonym">Gossypium nanking</name>
    <dbReference type="NCBI Taxonomy" id="29729"/>
    <lineage>
        <taxon>Eukaryota</taxon>
        <taxon>Viridiplantae</taxon>
        <taxon>Streptophyta</taxon>
        <taxon>Embryophyta</taxon>
        <taxon>Tracheophyta</taxon>
        <taxon>Spermatophyta</taxon>
        <taxon>Magnoliopsida</taxon>
        <taxon>eudicotyledons</taxon>
        <taxon>Gunneridae</taxon>
        <taxon>Pentapetalae</taxon>
        <taxon>rosids</taxon>
        <taxon>malvids</taxon>
        <taxon>Malvales</taxon>
        <taxon>Malvaceae</taxon>
        <taxon>Malvoideae</taxon>
        <taxon>Gossypium</taxon>
    </lineage>
</organism>
<evidence type="ECO:0000313" key="1">
    <source>
        <dbReference type="EMBL" id="KAK5787118.1"/>
    </source>
</evidence>